<gene>
    <name evidence="5" type="ORF">RND81_01G026800</name>
</gene>
<reference evidence="5" key="1">
    <citation type="submission" date="2024-03" db="EMBL/GenBank/DDBJ databases">
        <title>WGS assembly of Saponaria officinalis var. Norfolk2.</title>
        <authorList>
            <person name="Jenkins J."/>
            <person name="Shu S."/>
            <person name="Grimwood J."/>
            <person name="Barry K."/>
            <person name="Goodstein D."/>
            <person name="Schmutz J."/>
            <person name="Leebens-Mack J."/>
            <person name="Osbourn A."/>
        </authorList>
    </citation>
    <scope>NUCLEOTIDE SEQUENCE [LARGE SCALE GENOMIC DNA]</scope>
    <source>
        <strain evidence="5">JIC</strain>
    </source>
</reference>
<evidence type="ECO:0000313" key="5">
    <source>
        <dbReference type="EMBL" id="KAK9755458.1"/>
    </source>
</evidence>
<dbReference type="PANTHER" id="PTHR13768:SF8">
    <property type="entry name" value="ALPHA-SOLUBLE NSF ATTACHMENT PROTEIN"/>
    <property type="match status" value="1"/>
</dbReference>
<dbReference type="GO" id="GO:0031201">
    <property type="term" value="C:SNARE complex"/>
    <property type="evidence" value="ECO:0007669"/>
    <property type="project" value="TreeGrafter"/>
</dbReference>
<keyword evidence="2 4" id="KW-0813">Transport</keyword>
<comment type="similarity">
    <text evidence="1 4">Belongs to the SNAP family.</text>
</comment>
<sequence>MVDFMACEEGMIIDEILSYEDVSQFYHKAAMSYKLAKSWEQAGCTYIKLADCHLKIDSKHEIAAAAFVDAAHCFKKISSTKAISCLQQAIDLFTHTGRYDFAARCCKEAGELHEQLHNYRDAIIFLERATEFFTGEGASSSANQCKQKIAQFSARLTLYAEAIEIFEEMAREAAHDSSLKYAVRAHLLNAGICHLCHGDLVAITNALEQYQEFDDTFSTTQECKLLLDLVEASEEGDVEKFTEILQEYDSLSPLGKWKIVLLKRVKINLKAKVDNVKMMI</sequence>
<dbReference type="PRINTS" id="PR00448">
    <property type="entry name" value="NSFATTACHMNT"/>
</dbReference>
<evidence type="ECO:0000313" key="6">
    <source>
        <dbReference type="Proteomes" id="UP001443914"/>
    </source>
</evidence>
<dbReference type="Gene3D" id="1.25.40.10">
    <property type="entry name" value="Tetratricopeptide repeat domain"/>
    <property type="match status" value="1"/>
</dbReference>
<evidence type="ECO:0000256" key="2">
    <source>
        <dbReference type="ARBA" id="ARBA00022448"/>
    </source>
</evidence>
<dbReference type="CDD" id="cd15832">
    <property type="entry name" value="SNAP"/>
    <property type="match status" value="1"/>
</dbReference>
<comment type="caution">
    <text evidence="5">The sequence shown here is derived from an EMBL/GenBank/DDBJ whole genome shotgun (WGS) entry which is preliminary data.</text>
</comment>
<dbReference type="EMBL" id="JBDFQZ010000001">
    <property type="protein sequence ID" value="KAK9755458.1"/>
    <property type="molecule type" value="Genomic_DNA"/>
</dbReference>
<dbReference type="Pfam" id="PF14938">
    <property type="entry name" value="SNAP"/>
    <property type="match status" value="1"/>
</dbReference>
<dbReference type="GO" id="GO:0006886">
    <property type="term" value="P:intracellular protein transport"/>
    <property type="evidence" value="ECO:0007669"/>
    <property type="project" value="UniProtKB-UniRule"/>
</dbReference>
<dbReference type="GO" id="GO:0005774">
    <property type="term" value="C:vacuolar membrane"/>
    <property type="evidence" value="ECO:0007669"/>
    <property type="project" value="TreeGrafter"/>
</dbReference>
<proteinExistence type="inferred from homology"/>
<keyword evidence="4" id="KW-0931">ER-Golgi transport</keyword>
<dbReference type="GO" id="GO:0019905">
    <property type="term" value="F:syntaxin binding"/>
    <property type="evidence" value="ECO:0007669"/>
    <property type="project" value="TreeGrafter"/>
</dbReference>
<comment type="subcellular location">
    <subcellularLocation>
        <location evidence="4">Membrane</location>
        <topology evidence="4">Peripheral membrane protein</topology>
    </subcellularLocation>
</comment>
<keyword evidence="4" id="KW-0472">Membrane</keyword>
<protein>
    <recommendedName>
        <fullName evidence="7">Alpha-soluble NSF attachment protein</fullName>
    </recommendedName>
</protein>
<dbReference type="InterPro" id="IPR011990">
    <property type="entry name" value="TPR-like_helical_dom_sf"/>
</dbReference>
<dbReference type="GO" id="GO:0005483">
    <property type="term" value="F:soluble NSF attachment protein activity"/>
    <property type="evidence" value="ECO:0007669"/>
    <property type="project" value="TreeGrafter"/>
</dbReference>
<evidence type="ECO:0008006" key="7">
    <source>
        <dbReference type="Google" id="ProtNLM"/>
    </source>
</evidence>
<evidence type="ECO:0000256" key="3">
    <source>
        <dbReference type="ARBA" id="ARBA00022927"/>
    </source>
</evidence>
<keyword evidence="3 4" id="KW-0653">Protein transport</keyword>
<dbReference type="PANTHER" id="PTHR13768">
    <property type="entry name" value="SOLUBLE NSF ATTACHMENT PROTEIN SNAP"/>
    <property type="match status" value="1"/>
</dbReference>
<evidence type="ECO:0000256" key="4">
    <source>
        <dbReference type="RuleBase" id="RU367013"/>
    </source>
</evidence>
<keyword evidence="6" id="KW-1185">Reference proteome</keyword>
<name>A0AAW1NCH6_SAPOF</name>
<dbReference type="GO" id="GO:0035494">
    <property type="term" value="P:SNARE complex disassembly"/>
    <property type="evidence" value="ECO:0007669"/>
    <property type="project" value="TreeGrafter"/>
</dbReference>
<dbReference type="Proteomes" id="UP001443914">
    <property type="component" value="Unassembled WGS sequence"/>
</dbReference>
<accession>A0AAW1NCH6</accession>
<comment type="function">
    <text evidence="4">Required for vesicular transport between the endoplasmic reticulum and the Golgi apparatus.</text>
</comment>
<dbReference type="AlphaFoldDB" id="A0AAW1NCH6"/>
<organism evidence="5 6">
    <name type="scientific">Saponaria officinalis</name>
    <name type="common">Common soapwort</name>
    <name type="synonym">Lychnis saponaria</name>
    <dbReference type="NCBI Taxonomy" id="3572"/>
    <lineage>
        <taxon>Eukaryota</taxon>
        <taxon>Viridiplantae</taxon>
        <taxon>Streptophyta</taxon>
        <taxon>Embryophyta</taxon>
        <taxon>Tracheophyta</taxon>
        <taxon>Spermatophyta</taxon>
        <taxon>Magnoliopsida</taxon>
        <taxon>eudicotyledons</taxon>
        <taxon>Gunneridae</taxon>
        <taxon>Pentapetalae</taxon>
        <taxon>Caryophyllales</taxon>
        <taxon>Caryophyllaceae</taxon>
        <taxon>Caryophylleae</taxon>
        <taxon>Saponaria</taxon>
    </lineage>
</organism>
<dbReference type="SUPFAM" id="SSF48452">
    <property type="entry name" value="TPR-like"/>
    <property type="match status" value="1"/>
</dbReference>
<evidence type="ECO:0000256" key="1">
    <source>
        <dbReference type="ARBA" id="ARBA00010050"/>
    </source>
</evidence>
<dbReference type="InterPro" id="IPR000744">
    <property type="entry name" value="NSF_attach"/>
</dbReference>